<comment type="caution">
    <text evidence="2">The sequence shown here is derived from an EMBL/GenBank/DDBJ whole genome shotgun (WGS) entry which is preliminary data.</text>
</comment>
<name>A0A9D4DXD5_DREPO</name>
<evidence type="ECO:0000256" key="1">
    <source>
        <dbReference type="SAM" id="MobiDB-lite"/>
    </source>
</evidence>
<reference evidence="2" key="2">
    <citation type="submission" date="2020-11" db="EMBL/GenBank/DDBJ databases">
        <authorList>
            <person name="McCartney M.A."/>
            <person name="Auch B."/>
            <person name="Kono T."/>
            <person name="Mallez S."/>
            <person name="Becker A."/>
            <person name="Gohl D.M."/>
            <person name="Silverstein K.A.T."/>
            <person name="Koren S."/>
            <person name="Bechman K.B."/>
            <person name="Herman A."/>
            <person name="Abrahante J.E."/>
            <person name="Garbe J."/>
        </authorList>
    </citation>
    <scope>NUCLEOTIDE SEQUENCE</scope>
    <source>
        <strain evidence="2">Duluth1</strain>
        <tissue evidence="2">Whole animal</tissue>
    </source>
</reference>
<gene>
    <name evidence="2" type="ORF">DPMN_169780</name>
</gene>
<dbReference type="Proteomes" id="UP000828390">
    <property type="component" value="Unassembled WGS sequence"/>
</dbReference>
<dbReference type="AlphaFoldDB" id="A0A9D4DXD5"/>
<accession>A0A9D4DXD5</accession>
<feature type="region of interest" description="Disordered" evidence="1">
    <location>
        <begin position="25"/>
        <end position="50"/>
    </location>
</feature>
<reference evidence="2" key="1">
    <citation type="journal article" date="2019" name="bioRxiv">
        <title>The Genome of the Zebra Mussel, Dreissena polymorpha: A Resource for Invasive Species Research.</title>
        <authorList>
            <person name="McCartney M.A."/>
            <person name="Auch B."/>
            <person name="Kono T."/>
            <person name="Mallez S."/>
            <person name="Zhang Y."/>
            <person name="Obille A."/>
            <person name="Becker A."/>
            <person name="Abrahante J.E."/>
            <person name="Garbe J."/>
            <person name="Badalamenti J.P."/>
            <person name="Herman A."/>
            <person name="Mangelson H."/>
            <person name="Liachko I."/>
            <person name="Sullivan S."/>
            <person name="Sone E.D."/>
            <person name="Koren S."/>
            <person name="Silverstein K.A.T."/>
            <person name="Beckman K.B."/>
            <person name="Gohl D.M."/>
        </authorList>
    </citation>
    <scope>NUCLEOTIDE SEQUENCE</scope>
    <source>
        <strain evidence="2">Duluth1</strain>
        <tissue evidence="2">Whole animal</tissue>
    </source>
</reference>
<protein>
    <submittedName>
        <fullName evidence="2">Uncharacterized protein</fullName>
    </submittedName>
</protein>
<keyword evidence="3" id="KW-1185">Reference proteome</keyword>
<sequence length="50" mass="5536">MKLTFLAVFESKDTRRLCSVSKARALNSGGNHLEEPLAKGKRHGRRSGPQ</sequence>
<organism evidence="2 3">
    <name type="scientific">Dreissena polymorpha</name>
    <name type="common">Zebra mussel</name>
    <name type="synonym">Mytilus polymorpha</name>
    <dbReference type="NCBI Taxonomy" id="45954"/>
    <lineage>
        <taxon>Eukaryota</taxon>
        <taxon>Metazoa</taxon>
        <taxon>Spiralia</taxon>
        <taxon>Lophotrochozoa</taxon>
        <taxon>Mollusca</taxon>
        <taxon>Bivalvia</taxon>
        <taxon>Autobranchia</taxon>
        <taxon>Heteroconchia</taxon>
        <taxon>Euheterodonta</taxon>
        <taxon>Imparidentia</taxon>
        <taxon>Neoheterodontei</taxon>
        <taxon>Myida</taxon>
        <taxon>Dreissenoidea</taxon>
        <taxon>Dreissenidae</taxon>
        <taxon>Dreissena</taxon>
    </lineage>
</organism>
<dbReference type="EMBL" id="JAIWYP010000009">
    <property type="protein sequence ID" value="KAH3768565.1"/>
    <property type="molecule type" value="Genomic_DNA"/>
</dbReference>
<evidence type="ECO:0000313" key="3">
    <source>
        <dbReference type="Proteomes" id="UP000828390"/>
    </source>
</evidence>
<evidence type="ECO:0000313" key="2">
    <source>
        <dbReference type="EMBL" id="KAH3768565.1"/>
    </source>
</evidence>
<feature type="compositionally biased region" description="Basic residues" evidence="1">
    <location>
        <begin position="39"/>
        <end position="50"/>
    </location>
</feature>
<proteinExistence type="predicted"/>